<dbReference type="EMBL" id="JACWMW010000002">
    <property type="protein sequence ID" value="MBD1386156.1"/>
    <property type="molecule type" value="Genomic_DNA"/>
</dbReference>
<name>A0ABR7X6H0_9SPHI</name>
<dbReference type="RefSeq" id="WP_191175975.1">
    <property type="nucleotide sequence ID" value="NZ_JACWMW010000002.1"/>
</dbReference>
<dbReference type="Proteomes" id="UP000618754">
    <property type="component" value="Unassembled WGS sequence"/>
</dbReference>
<evidence type="ECO:0000256" key="1">
    <source>
        <dbReference type="ARBA" id="ARBA00022649"/>
    </source>
</evidence>
<evidence type="ECO:0000313" key="2">
    <source>
        <dbReference type="EMBL" id="MBD1386156.1"/>
    </source>
</evidence>
<reference evidence="2 3" key="1">
    <citation type="submission" date="2020-09" db="EMBL/GenBank/DDBJ databases">
        <title>Novel species of Mucilaginibacter isolated from a glacier on the Tibetan Plateau.</title>
        <authorList>
            <person name="Liu Q."/>
            <person name="Xin Y.-H."/>
        </authorList>
    </citation>
    <scope>NUCLEOTIDE SEQUENCE [LARGE SCALE GENOMIC DNA]</scope>
    <source>
        <strain evidence="2 3">CGMCC 1.13878</strain>
    </source>
</reference>
<organism evidence="2 3">
    <name type="scientific">Mucilaginibacter rigui</name>
    <dbReference type="NCBI Taxonomy" id="534635"/>
    <lineage>
        <taxon>Bacteria</taxon>
        <taxon>Pseudomonadati</taxon>
        <taxon>Bacteroidota</taxon>
        <taxon>Sphingobacteriia</taxon>
        <taxon>Sphingobacteriales</taxon>
        <taxon>Sphingobacteriaceae</taxon>
        <taxon>Mucilaginibacter</taxon>
    </lineage>
</organism>
<keyword evidence="3" id="KW-1185">Reference proteome</keyword>
<gene>
    <name evidence="2" type="ORF">IDJ75_12770</name>
</gene>
<proteinExistence type="predicted"/>
<accession>A0ABR7X6H0</accession>
<sequence length="95" mass="11080">MSLQIYYTPNSRETFKSTYNFIKNKFGSSAADKFSIKADKTIYLLADHPLMFKVSTIAPDVRVGLITKQCSLFYRVTETAIHILFFWDNRQEPIF</sequence>
<dbReference type="InterPro" id="IPR035093">
    <property type="entry name" value="RelE/ParE_toxin_dom_sf"/>
</dbReference>
<keyword evidence="1" id="KW-1277">Toxin-antitoxin system</keyword>
<protein>
    <submittedName>
        <fullName evidence="2">Type II toxin-antitoxin system RelE/ParE family toxin</fullName>
    </submittedName>
</protein>
<evidence type="ECO:0000313" key="3">
    <source>
        <dbReference type="Proteomes" id="UP000618754"/>
    </source>
</evidence>
<dbReference type="Pfam" id="PF05016">
    <property type="entry name" value="ParE_toxin"/>
    <property type="match status" value="1"/>
</dbReference>
<dbReference type="Gene3D" id="3.30.2310.20">
    <property type="entry name" value="RelE-like"/>
    <property type="match status" value="1"/>
</dbReference>
<comment type="caution">
    <text evidence="2">The sequence shown here is derived from an EMBL/GenBank/DDBJ whole genome shotgun (WGS) entry which is preliminary data.</text>
</comment>
<dbReference type="InterPro" id="IPR007712">
    <property type="entry name" value="RelE/ParE_toxin"/>
</dbReference>